<dbReference type="InterPro" id="IPR000873">
    <property type="entry name" value="AMP-dep_synth/lig_dom"/>
</dbReference>
<evidence type="ECO:0000313" key="4">
    <source>
        <dbReference type="EMBL" id="CAG5163233.1"/>
    </source>
</evidence>
<comment type="pathway">
    <text evidence="1">Mycotoxin biosynthesis.</text>
</comment>
<proteinExistence type="predicted"/>
<dbReference type="Pfam" id="PF00501">
    <property type="entry name" value="AMP-binding"/>
    <property type="match status" value="1"/>
</dbReference>
<dbReference type="Pfam" id="PF13193">
    <property type="entry name" value="AMP-binding_C"/>
    <property type="match status" value="1"/>
</dbReference>
<organism evidence="4 5">
    <name type="scientific">Alternaria atra</name>
    <dbReference type="NCBI Taxonomy" id="119953"/>
    <lineage>
        <taxon>Eukaryota</taxon>
        <taxon>Fungi</taxon>
        <taxon>Dikarya</taxon>
        <taxon>Ascomycota</taxon>
        <taxon>Pezizomycotina</taxon>
        <taxon>Dothideomycetes</taxon>
        <taxon>Pleosporomycetidae</taxon>
        <taxon>Pleosporales</taxon>
        <taxon>Pleosporineae</taxon>
        <taxon>Pleosporaceae</taxon>
        <taxon>Alternaria</taxon>
        <taxon>Alternaria sect. Ulocladioides</taxon>
    </lineage>
</organism>
<dbReference type="InterPro" id="IPR042099">
    <property type="entry name" value="ANL_N_sf"/>
</dbReference>
<dbReference type="GeneID" id="67018272"/>
<dbReference type="InterPro" id="IPR025110">
    <property type="entry name" value="AMP-bd_C"/>
</dbReference>
<dbReference type="OrthoDB" id="6509636at2759"/>
<evidence type="ECO:0000313" key="5">
    <source>
        <dbReference type="Proteomes" id="UP000676310"/>
    </source>
</evidence>
<name>A0A8J2N0R9_9PLEO</name>
<protein>
    <submittedName>
        <fullName evidence="4">Uncharacterized protein</fullName>
    </submittedName>
</protein>
<dbReference type="GO" id="GO:0016405">
    <property type="term" value="F:CoA-ligase activity"/>
    <property type="evidence" value="ECO:0007669"/>
    <property type="project" value="TreeGrafter"/>
</dbReference>
<comment type="caution">
    <text evidence="4">The sequence shown here is derived from an EMBL/GenBank/DDBJ whole genome shotgun (WGS) entry which is preliminary data.</text>
</comment>
<dbReference type="Proteomes" id="UP000676310">
    <property type="component" value="Unassembled WGS sequence"/>
</dbReference>
<sequence>MIASILQATSFYKATRERGAEVTLGFLPFNHIYGLLITHALMYYGDSIIVHRGFNLMEVLTSIMKYRINTLYLVPPIINALSRNASILSRFDLSSVRAIVSGGGPLDKEAFARMQAARPDWQLLSGWGQTETCGIGSLSHPHDIFPGSSGILLPGVRIVLRDDNGREIEGLEEMGEIEIASPSVLRGYIGHASEALLPPAGDEEFSWPTGDVGLFRTAPSGETHLFIVDRIRDMIKVKGNQVAPGQIEGHLGQHPAVAETAVVGVPDEVAGERALAFIVRAPSYTPDASDAEVKKTIRDYNDLTLPEVCRLQDRIIFVEQIPKSASGKVLKRELKKQLSTTDPRQKV</sequence>
<dbReference type="Gene3D" id="3.30.300.30">
    <property type="match status" value="1"/>
</dbReference>
<evidence type="ECO:0000259" key="2">
    <source>
        <dbReference type="Pfam" id="PF00501"/>
    </source>
</evidence>
<feature type="domain" description="AMP-binding enzyme C-terminal" evidence="3">
    <location>
        <begin position="247"/>
        <end position="328"/>
    </location>
</feature>
<dbReference type="Gene3D" id="3.40.50.12780">
    <property type="entry name" value="N-terminal domain of ligase-like"/>
    <property type="match status" value="1"/>
</dbReference>
<reference evidence="4" key="1">
    <citation type="submission" date="2021-05" db="EMBL/GenBank/DDBJ databases">
        <authorList>
            <person name="Stam R."/>
        </authorList>
    </citation>
    <scope>NUCLEOTIDE SEQUENCE</scope>
    <source>
        <strain evidence="4">CS162</strain>
    </source>
</reference>
<dbReference type="PANTHER" id="PTHR24096">
    <property type="entry name" value="LONG-CHAIN-FATTY-ACID--COA LIGASE"/>
    <property type="match status" value="1"/>
</dbReference>
<dbReference type="SUPFAM" id="SSF56801">
    <property type="entry name" value="Acetyl-CoA synthetase-like"/>
    <property type="match status" value="1"/>
</dbReference>
<evidence type="ECO:0000259" key="3">
    <source>
        <dbReference type="Pfam" id="PF13193"/>
    </source>
</evidence>
<feature type="domain" description="AMP-dependent synthetase/ligase" evidence="2">
    <location>
        <begin position="11"/>
        <end position="188"/>
    </location>
</feature>
<gene>
    <name evidence="4" type="ORF">ALTATR162_LOCUS6389</name>
</gene>
<evidence type="ECO:0000256" key="1">
    <source>
        <dbReference type="ARBA" id="ARBA00004685"/>
    </source>
</evidence>
<accession>A0A8J2N0R9</accession>
<dbReference type="InterPro" id="IPR045851">
    <property type="entry name" value="AMP-bd_C_sf"/>
</dbReference>
<dbReference type="EMBL" id="CAJRGZ010000019">
    <property type="protein sequence ID" value="CAG5163233.1"/>
    <property type="molecule type" value="Genomic_DNA"/>
</dbReference>
<dbReference type="RefSeq" id="XP_043169945.1">
    <property type="nucleotide sequence ID" value="XM_043314010.1"/>
</dbReference>
<dbReference type="PANTHER" id="PTHR24096:SF422">
    <property type="entry name" value="BCDNA.GH02901"/>
    <property type="match status" value="1"/>
</dbReference>
<keyword evidence="5" id="KW-1185">Reference proteome</keyword>
<dbReference type="AlphaFoldDB" id="A0A8J2N0R9"/>